<evidence type="ECO:0000256" key="1">
    <source>
        <dbReference type="SAM" id="Phobius"/>
    </source>
</evidence>
<dbReference type="Pfam" id="PF13383">
    <property type="entry name" value="Methyltransf_22"/>
    <property type="match status" value="1"/>
</dbReference>
<reference evidence="3 4" key="1">
    <citation type="submission" date="2024-05" db="EMBL/GenBank/DDBJ databases">
        <authorList>
            <person name="Wallberg A."/>
        </authorList>
    </citation>
    <scope>NUCLEOTIDE SEQUENCE [LARGE SCALE GENOMIC DNA]</scope>
</reference>
<protein>
    <recommendedName>
        <fullName evidence="2">Methyltransferase domain-containing protein</fullName>
    </recommendedName>
</protein>
<dbReference type="PANTHER" id="PTHR32026">
    <property type="entry name" value="METHYLTRANSFERASE-LIKE PROTEIN 24"/>
    <property type="match status" value="1"/>
</dbReference>
<keyword evidence="1" id="KW-0812">Transmembrane</keyword>
<dbReference type="EMBL" id="CAXKWB010042928">
    <property type="protein sequence ID" value="CAL4158694.1"/>
    <property type="molecule type" value="Genomic_DNA"/>
</dbReference>
<organism evidence="3 4">
    <name type="scientific">Meganyctiphanes norvegica</name>
    <name type="common">Northern krill</name>
    <name type="synonym">Thysanopoda norvegica</name>
    <dbReference type="NCBI Taxonomy" id="48144"/>
    <lineage>
        <taxon>Eukaryota</taxon>
        <taxon>Metazoa</taxon>
        <taxon>Ecdysozoa</taxon>
        <taxon>Arthropoda</taxon>
        <taxon>Crustacea</taxon>
        <taxon>Multicrustacea</taxon>
        <taxon>Malacostraca</taxon>
        <taxon>Eumalacostraca</taxon>
        <taxon>Eucarida</taxon>
        <taxon>Euphausiacea</taxon>
        <taxon>Euphausiidae</taxon>
        <taxon>Meganyctiphanes</taxon>
    </lineage>
</organism>
<sequence>MECVIMPTNKHLPRLFVFLVLSLSAMGSLFLLSLERTKWDVAPFYTLGNHDPGASCHIPPLNDMEEFFQYFERDDGVCNDKVIVGGLGPDGEDNTGGKYVCIDEPFKFRAANCNVLSFGIAKDFSFDDQVETYGCKVLAFDPTNNLPSHQRSPGIQFFNWGLGGFRGLNTIEGWALAKVESYYGILETFGLLETEIDYLKMDIETHELEFFKDIFHNYPQLLNNVKQIGMEIHPTAYSDQDLAFSDFLMEFWAALHRMQCHGFLLADVAPNPVKETFFRWRGKERYCCYEILWINKKYMEEYNNNKSN</sequence>
<feature type="domain" description="Methyltransferase" evidence="2">
    <location>
        <begin position="66"/>
        <end position="251"/>
    </location>
</feature>
<dbReference type="InterPro" id="IPR025714">
    <property type="entry name" value="Methyltranfer_dom"/>
</dbReference>
<evidence type="ECO:0000313" key="4">
    <source>
        <dbReference type="Proteomes" id="UP001497623"/>
    </source>
</evidence>
<accession>A0AAV2S5I1</accession>
<dbReference type="Proteomes" id="UP001497623">
    <property type="component" value="Unassembled WGS sequence"/>
</dbReference>
<evidence type="ECO:0000259" key="2">
    <source>
        <dbReference type="Pfam" id="PF13383"/>
    </source>
</evidence>
<name>A0AAV2S5I1_MEGNR</name>
<comment type="caution">
    <text evidence="3">The sequence shown here is derived from an EMBL/GenBank/DDBJ whole genome shotgun (WGS) entry which is preliminary data.</text>
</comment>
<keyword evidence="1" id="KW-1133">Transmembrane helix</keyword>
<gene>
    <name evidence="3" type="ORF">MNOR_LOCUS32113</name>
</gene>
<proteinExistence type="predicted"/>
<feature type="transmembrane region" description="Helical" evidence="1">
    <location>
        <begin position="15"/>
        <end position="34"/>
    </location>
</feature>
<keyword evidence="4" id="KW-1185">Reference proteome</keyword>
<dbReference type="PANTHER" id="PTHR32026:SF10">
    <property type="entry name" value="METHYLTRANSFERASE-LIKE PROTEIN 24-RELATED"/>
    <property type="match status" value="1"/>
</dbReference>
<dbReference type="AlphaFoldDB" id="A0AAV2S5I1"/>
<dbReference type="InterPro" id="IPR026913">
    <property type="entry name" value="METTL24"/>
</dbReference>
<keyword evidence="1" id="KW-0472">Membrane</keyword>
<evidence type="ECO:0000313" key="3">
    <source>
        <dbReference type="EMBL" id="CAL4158694.1"/>
    </source>
</evidence>